<evidence type="ECO:0000313" key="12">
    <source>
        <dbReference type="Proteomes" id="UP001429580"/>
    </source>
</evidence>
<evidence type="ECO:0000256" key="9">
    <source>
        <dbReference type="RuleBase" id="RU363032"/>
    </source>
</evidence>
<evidence type="ECO:0000256" key="1">
    <source>
        <dbReference type="ARBA" id="ARBA00004429"/>
    </source>
</evidence>
<dbReference type="InterPro" id="IPR010065">
    <property type="entry name" value="AA_ABC_transptr_permease_3TM"/>
</dbReference>
<organism evidence="11 12">
    <name type="scientific">Pseudochelatococcus lubricantis</name>
    <dbReference type="NCBI Taxonomy" id="1538102"/>
    <lineage>
        <taxon>Bacteria</taxon>
        <taxon>Pseudomonadati</taxon>
        <taxon>Pseudomonadota</taxon>
        <taxon>Alphaproteobacteria</taxon>
        <taxon>Hyphomicrobiales</taxon>
        <taxon>Chelatococcaceae</taxon>
        <taxon>Pseudochelatococcus</taxon>
    </lineage>
</organism>
<name>A0ABX0UY09_9HYPH</name>
<feature type="transmembrane region" description="Helical" evidence="9">
    <location>
        <begin position="220"/>
        <end position="241"/>
    </location>
</feature>
<feature type="transmembrane region" description="Helical" evidence="9">
    <location>
        <begin position="82"/>
        <end position="103"/>
    </location>
</feature>
<evidence type="ECO:0000256" key="2">
    <source>
        <dbReference type="ARBA" id="ARBA00010072"/>
    </source>
</evidence>
<dbReference type="RefSeq" id="WP_166950798.1">
    <property type="nucleotide sequence ID" value="NZ_JAASQI010000003.1"/>
</dbReference>
<dbReference type="InterPro" id="IPR000515">
    <property type="entry name" value="MetI-like"/>
</dbReference>
<comment type="subcellular location">
    <subcellularLocation>
        <location evidence="1">Cell inner membrane</location>
        <topology evidence="1">Multi-pass membrane protein</topology>
    </subcellularLocation>
    <subcellularLocation>
        <location evidence="9">Cell membrane</location>
        <topology evidence="9">Multi-pass membrane protein</topology>
    </subcellularLocation>
</comment>
<keyword evidence="4" id="KW-1003">Cell membrane</keyword>
<evidence type="ECO:0000259" key="10">
    <source>
        <dbReference type="PROSITE" id="PS50928"/>
    </source>
</evidence>
<evidence type="ECO:0000256" key="3">
    <source>
        <dbReference type="ARBA" id="ARBA00022448"/>
    </source>
</evidence>
<evidence type="ECO:0000256" key="4">
    <source>
        <dbReference type="ARBA" id="ARBA00022475"/>
    </source>
</evidence>
<dbReference type="Gene3D" id="1.10.3720.10">
    <property type="entry name" value="MetI-like"/>
    <property type="match status" value="1"/>
</dbReference>
<evidence type="ECO:0000256" key="6">
    <source>
        <dbReference type="ARBA" id="ARBA00022692"/>
    </source>
</evidence>
<proteinExistence type="inferred from homology"/>
<dbReference type="InterPro" id="IPR035906">
    <property type="entry name" value="MetI-like_sf"/>
</dbReference>
<keyword evidence="12" id="KW-1185">Reference proteome</keyword>
<comment type="caution">
    <text evidence="11">The sequence shown here is derived from an EMBL/GenBank/DDBJ whole genome shotgun (WGS) entry which is preliminary data.</text>
</comment>
<evidence type="ECO:0000313" key="11">
    <source>
        <dbReference type="EMBL" id="NIJ57836.1"/>
    </source>
</evidence>
<accession>A0ABX0UY09</accession>
<feature type="domain" description="ABC transmembrane type-1" evidence="10">
    <location>
        <begin position="44"/>
        <end position="241"/>
    </location>
</feature>
<evidence type="ECO:0000256" key="5">
    <source>
        <dbReference type="ARBA" id="ARBA00022519"/>
    </source>
</evidence>
<evidence type="ECO:0000256" key="8">
    <source>
        <dbReference type="ARBA" id="ARBA00023136"/>
    </source>
</evidence>
<keyword evidence="6 9" id="KW-0812">Transmembrane</keyword>
<dbReference type="Pfam" id="PF00528">
    <property type="entry name" value="BPD_transp_1"/>
    <property type="match status" value="1"/>
</dbReference>
<feature type="transmembrane region" description="Helical" evidence="9">
    <location>
        <begin position="45"/>
        <end position="70"/>
    </location>
</feature>
<keyword evidence="7 9" id="KW-1133">Transmembrane helix</keyword>
<comment type="similarity">
    <text evidence="2">Belongs to the binding-protein-dependent transport system permease family. HisMQ subfamily.</text>
</comment>
<evidence type="ECO:0000256" key="7">
    <source>
        <dbReference type="ARBA" id="ARBA00022989"/>
    </source>
</evidence>
<dbReference type="NCBIfam" id="TIGR01726">
    <property type="entry name" value="HEQRo_perm_3TM"/>
    <property type="match status" value="1"/>
</dbReference>
<keyword evidence="5" id="KW-0997">Cell inner membrane</keyword>
<dbReference type="EMBL" id="JAASQI010000003">
    <property type="protein sequence ID" value="NIJ57836.1"/>
    <property type="molecule type" value="Genomic_DNA"/>
</dbReference>
<dbReference type="PROSITE" id="PS50928">
    <property type="entry name" value="ABC_TM1"/>
    <property type="match status" value="1"/>
</dbReference>
<reference evidence="11 12" key="1">
    <citation type="submission" date="2020-03" db="EMBL/GenBank/DDBJ databases">
        <title>Genomic Encyclopedia of Type Strains, Phase IV (KMG-IV): sequencing the most valuable type-strain genomes for metagenomic binning, comparative biology and taxonomic classification.</title>
        <authorList>
            <person name="Goeker M."/>
        </authorList>
    </citation>
    <scope>NUCLEOTIDE SEQUENCE [LARGE SCALE GENOMIC DNA]</scope>
    <source>
        <strain evidence="11 12">DSM 103870</strain>
    </source>
</reference>
<dbReference type="CDD" id="cd06261">
    <property type="entry name" value="TM_PBP2"/>
    <property type="match status" value="1"/>
</dbReference>
<protein>
    <submittedName>
        <fullName evidence="11">Polar amino acid transport system permease protein</fullName>
    </submittedName>
</protein>
<dbReference type="SUPFAM" id="SSF161098">
    <property type="entry name" value="MetI-like"/>
    <property type="match status" value="1"/>
</dbReference>
<dbReference type="InterPro" id="IPR043429">
    <property type="entry name" value="ArtM/GltK/GlnP/TcyL/YhdX-like"/>
</dbReference>
<keyword evidence="8 9" id="KW-0472">Membrane</keyword>
<feature type="transmembrane region" description="Helical" evidence="9">
    <location>
        <begin position="162"/>
        <end position="181"/>
    </location>
</feature>
<dbReference type="Proteomes" id="UP001429580">
    <property type="component" value="Unassembled WGS sequence"/>
</dbReference>
<dbReference type="PANTHER" id="PTHR30614">
    <property type="entry name" value="MEMBRANE COMPONENT OF AMINO ACID ABC TRANSPORTER"/>
    <property type="match status" value="1"/>
</dbReference>
<sequence>MTDLIPTLTGWLHAVLTQALGVLFTPFGSPELWERYGGRIVSGLGITVQIVVITCSLGAVLGLASSLALLSRRRWLRAPFRAFSYSLRGTPLLVQLFLVYYGGLQFRGTLETLGVWWIFREAWYCVLLTYTLNTAAYQAEIFRGAIKSVPTGQWEAARALGIGYWPAFRLVVLPQAMIVALRPLGNEVVLMVKASALAALVTIFDLMGEARYAYSRTYDFNVYIYAAVLYLVLVEITRRVWLRFERRLTRHMLEIAQPPG</sequence>
<keyword evidence="3 9" id="KW-0813">Transport</keyword>
<feature type="transmembrane region" description="Helical" evidence="9">
    <location>
        <begin position="188"/>
        <end position="208"/>
    </location>
</feature>
<gene>
    <name evidence="11" type="ORF">FHS82_001672</name>
</gene>
<dbReference type="PANTHER" id="PTHR30614:SF10">
    <property type="entry name" value="ARGININE ABC TRANSPORTER PERMEASE PROTEIN ARTM"/>
    <property type="match status" value="1"/>
</dbReference>